<dbReference type="Proteomes" id="UP001143480">
    <property type="component" value="Unassembled WGS sequence"/>
</dbReference>
<evidence type="ECO:0000313" key="6">
    <source>
        <dbReference type="Proteomes" id="UP001143480"/>
    </source>
</evidence>
<accession>A0A9W6NR67</accession>
<reference evidence="5" key="1">
    <citation type="journal article" date="2014" name="Int. J. Syst. Evol. Microbiol.">
        <title>Complete genome sequence of Corynebacterium casei LMG S-19264T (=DSM 44701T), isolated from a smear-ripened cheese.</title>
        <authorList>
            <consortium name="US DOE Joint Genome Institute (JGI-PGF)"/>
            <person name="Walter F."/>
            <person name="Albersmeier A."/>
            <person name="Kalinowski J."/>
            <person name="Ruckert C."/>
        </authorList>
    </citation>
    <scope>NUCLEOTIDE SEQUENCE</scope>
    <source>
        <strain evidence="5">VKM Ac-1321</strain>
    </source>
</reference>
<protein>
    <recommendedName>
        <fullName evidence="4">HTH marR-type domain-containing protein</fullName>
    </recommendedName>
</protein>
<dbReference type="SMART" id="SM00347">
    <property type="entry name" value="HTH_MARR"/>
    <property type="match status" value="1"/>
</dbReference>
<dbReference type="AlphaFoldDB" id="A0A9W6NR67"/>
<name>A0A9W6NR67_9ACTN</name>
<evidence type="ECO:0000256" key="3">
    <source>
        <dbReference type="ARBA" id="ARBA00023163"/>
    </source>
</evidence>
<evidence type="ECO:0000313" key="5">
    <source>
        <dbReference type="EMBL" id="GLL06925.1"/>
    </source>
</evidence>
<keyword evidence="3" id="KW-0804">Transcription</keyword>
<keyword evidence="1" id="KW-0805">Transcription regulation</keyword>
<keyword evidence="6" id="KW-1185">Reference proteome</keyword>
<dbReference type="Gene3D" id="1.10.10.10">
    <property type="entry name" value="Winged helix-like DNA-binding domain superfamily/Winged helix DNA-binding domain"/>
    <property type="match status" value="1"/>
</dbReference>
<evidence type="ECO:0000256" key="1">
    <source>
        <dbReference type="ARBA" id="ARBA00023015"/>
    </source>
</evidence>
<evidence type="ECO:0000259" key="4">
    <source>
        <dbReference type="PROSITE" id="PS50995"/>
    </source>
</evidence>
<dbReference type="InterPro" id="IPR000835">
    <property type="entry name" value="HTH_MarR-typ"/>
</dbReference>
<reference evidence="5" key="2">
    <citation type="submission" date="2023-01" db="EMBL/GenBank/DDBJ databases">
        <authorList>
            <person name="Sun Q."/>
            <person name="Evtushenko L."/>
        </authorList>
    </citation>
    <scope>NUCLEOTIDE SEQUENCE</scope>
    <source>
        <strain evidence="5">VKM Ac-1321</strain>
    </source>
</reference>
<dbReference type="PANTHER" id="PTHR33164">
    <property type="entry name" value="TRANSCRIPTIONAL REGULATOR, MARR FAMILY"/>
    <property type="match status" value="1"/>
</dbReference>
<gene>
    <name evidence="5" type="ORF">GCM10017581_086750</name>
</gene>
<keyword evidence="2" id="KW-0238">DNA-binding</keyword>
<dbReference type="InterPro" id="IPR039422">
    <property type="entry name" value="MarR/SlyA-like"/>
</dbReference>
<dbReference type="Pfam" id="PF12802">
    <property type="entry name" value="MarR_2"/>
    <property type="match status" value="1"/>
</dbReference>
<organism evidence="5 6">
    <name type="scientific">Dactylosporangium matsuzakiense</name>
    <dbReference type="NCBI Taxonomy" id="53360"/>
    <lineage>
        <taxon>Bacteria</taxon>
        <taxon>Bacillati</taxon>
        <taxon>Actinomycetota</taxon>
        <taxon>Actinomycetes</taxon>
        <taxon>Micromonosporales</taxon>
        <taxon>Micromonosporaceae</taxon>
        <taxon>Dactylosporangium</taxon>
    </lineage>
</organism>
<dbReference type="GO" id="GO:0003700">
    <property type="term" value="F:DNA-binding transcription factor activity"/>
    <property type="evidence" value="ECO:0007669"/>
    <property type="project" value="InterPro"/>
</dbReference>
<sequence>MPAWRDSAVVMRPRPGRHRLRAGGQEVVAGTGPRSAIPFCAASVSTCSMVGGPPPENLAVLMRDVFMLLNDRVLLRLAERGHGVVRPVHSAVFEHLDDTGTTVTVLAERANMTRQAMAELVAHLEAHDYVTREPDPADRRAKLVRPTARGREAVRIAQELVPQLEAWVAELIGADRAANLRADLQTLRTALHHSPQRH</sequence>
<dbReference type="GO" id="GO:0006950">
    <property type="term" value="P:response to stress"/>
    <property type="evidence" value="ECO:0007669"/>
    <property type="project" value="TreeGrafter"/>
</dbReference>
<dbReference type="EMBL" id="BSFP01000081">
    <property type="protein sequence ID" value="GLL06925.1"/>
    <property type="molecule type" value="Genomic_DNA"/>
</dbReference>
<dbReference type="GO" id="GO:0003677">
    <property type="term" value="F:DNA binding"/>
    <property type="evidence" value="ECO:0007669"/>
    <property type="project" value="UniProtKB-KW"/>
</dbReference>
<feature type="domain" description="HTH marR-type" evidence="4">
    <location>
        <begin position="55"/>
        <end position="189"/>
    </location>
</feature>
<dbReference type="InterPro" id="IPR036388">
    <property type="entry name" value="WH-like_DNA-bd_sf"/>
</dbReference>
<dbReference type="PROSITE" id="PS50995">
    <property type="entry name" value="HTH_MARR_2"/>
    <property type="match status" value="1"/>
</dbReference>
<proteinExistence type="predicted"/>
<dbReference type="PROSITE" id="PS01117">
    <property type="entry name" value="HTH_MARR_1"/>
    <property type="match status" value="1"/>
</dbReference>
<dbReference type="InterPro" id="IPR036390">
    <property type="entry name" value="WH_DNA-bd_sf"/>
</dbReference>
<dbReference type="SUPFAM" id="SSF46785">
    <property type="entry name" value="Winged helix' DNA-binding domain"/>
    <property type="match status" value="1"/>
</dbReference>
<dbReference type="InterPro" id="IPR023187">
    <property type="entry name" value="Tscrpt_reg_MarR-type_CS"/>
</dbReference>
<dbReference type="PANTHER" id="PTHR33164:SF57">
    <property type="entry name" value="MARR-FAMILY TRANSCRIPTIONAL REGULATOR"/>
    <property type="match status" value="1"/>
</dbReference>
<comment type="caution">
    <text evidence="5">The sequence shown here is derived from an EMBL/GenBank/DDBJ whole genome shotgun (WGS) entry which is preliminary data.</text>
</comment>
<evidence type="ECO:0000256" key="2">
    <source>
        <dbReference type="ARBA" id="ARBA00023125"/>
    </source>
</evidence>